<protein>
    <submittedName>
        <fullName evidence="5">Nucleotide-binding universal stress protein, UspA family</fullName>
    </submittedName>
</protein>
<evidence type="ECO:0000313" key="5">
    <source>
        <dbReference type="EMBL" id="SDZ99180.1"/>
    </source>
</evidence>
<comment type="similarity">
    <text evidence="1">Belongs to the universal stress protein A family.</text>
</comment>
<keyword evidence="3" id="KW-0067">ATP-binding</keyword>
<evidence type="ECO:0000256" key="3">
    <source>
        <dbReference type="ARBA" id="ARBA00022840"/>
    </source>
</evidence>
<reference evidence="5 6" key="1">
    <citation type="submission" date="2016-10" db="EMBL/GenBank/DDBJ databases">
        <authorList>
            <person name="de Groot N.N."/>
        </authorList>
    </citation>
    <scope>NUCLEOTIDE SEQUENCE [LARGE SCALE GENOMIC DNA]</scope>
    <source>
        <strain evidence="5 6">DSM 7343</strain>
    </source>
</reference>
<dbReference type="OrthoDB" id="3217301at2"/>
<dbReference type="Gene3D" id="3.40.50.620">
    <property type="entry name" value="HUPs"/>
    <property type="match status" value="1"/>
</dbReference>
<evidence type="ECO:0000256" key="2">
    <source>
        <dbReference type="ARBA" id="ARBA00022741"/>
    </source>
</evidence>
<dbReference type="PANTHER" id="PTHR46268">
    <property type="entry name" value="STRESS RESPONSE PROTEIN NHAX"/>
    <property type="match status" value="1"/>
</dbReference>
<dbReference type="RefSeq" id="WP_092345293.1">
    <property type="nucleotide sequence ID" value="NZ_FNQN01000002.1"/>
</dbReference>
<keyword evidence="2" id="KW-0547">Nucleotide-binding</keyword>
<dbReference type="EMBL" id="FNQN01000002">
    <property type="protein sequence ID" value="SDZ99180.1"/>
    <property type="molecule type" value="Genomic_DNA"/>
</dbReference>
<dbReference type="AlphaFoldDB" id="A0A1H3XIU4"/>
<evidence type="ECO:0000256" key="1">
    <source>
        <dbReference type="ARBA" id="ARBA00008791"/>
    </source>
</evidence>
<sequence>MLPKVKTILYATGMGAGAPHVFRYALMMAKQHDAKIIAVSVLETLSEMVQNIVAQYVPPEQREQIHHAAQQSSRDKLRERINQLCTKECENDQDSAQRLVDIRIEDGMPAQAILKVAEEINPDIIIMGSHRHTAIGDAILGATTRKVLHSATTPVLVVRIPDGFHEEGF</sequence>
<dbReference type="CDD" id="cd00293">
    <property type="entry name" value="USP-like"/>
    <property type="match status" value="1"/>
</dbReference>
<dbReference type="PRINTS" id="PR01438">
    <property type="entry name" value="UNVRSLSTRESS"/>
</dbReference>
<accession>A0A1H3XIU4</accession>
<name>A0A1H3XIU4_9BACT</name>
<dbReference type="PANTHER" id="PTHR46268:SF27">
    <property type="entry name" value="UNIVERSAL STRESS PROTEIN RV2623"/>
    <property type="match status" value="1"/>
</dbReference>
<dbReference type="InterPro" id="IPR014729">
    <property type="entry name" value="Rossmann-like_a/b/a_fold"/>
</dbReference>
<dbReference type="SUPFAM" id="SSF52402">
    <property type="entry name" value="Adenine nucleotide alpha hydrolases-like"/>
    <property type="match status" value="1"/>
</dbReference>
<dbReference type="STRING" id="37625.SAMN05660420_00989"/>
<dbReference type="Proteomes" id="UP000199409">
    <property type="component" value="Unassembled WGS sequence"/>
</dbReference>
<feature type="domain" description="UspA" evidence="4">
    <location>
        <begin position="5"/>
        <end position="159"/>
    </location>
</feature>
<dbReference type="GO" id="GO:0005524">
    <property type="term" value="F:ATP binding"/>
    <property type="evidence" value="ECO:0007669"/>
    <property type="project" value="UniProtKB-KW"/>
</dbReference>
<keyword evidence="6" id="KW-1185">Reference proteome</keyword>
<organism evidence="5 6">
    <name type="scientific">Desulfuromusa kysingii</name>
    <dbReference type="NCBI Taxonomy" id="37625"/>
    <lineage>
        <taxon>Bacteria</taxon>
        <taxon>Pseudomonadati</taxon>
        <taxon>Thermodesulfobacteriota</taxon>
        <taxon>Desulfuromonadia</taxon>
        <taxon>Desulfuromonadales</taxon>
        <taxon>Geopsychrobacteraceae</taxon>
        <taxon>Desulfuromusa</taxon>
    </lineage>
</organism>
<dbReference type="InterPro" id="IPR006015">
    <property type="entry name" value="Universal_stress_UspA"/>
</dbReference>
<evidence type="ECO:0000313" key="6">
    <source>
        <dbReference type="Proteomes" id="UP000199409"/>
    </source>
</evidence>
<gene>
    <name evidence="5" type="ORF">SAMN05660420_00989</name>
</gene>
<proteinExistence type="inferred from homology"/>
<dbReference type="Pfam" id="PF00582">
    <property type="entry name" value="Usp"/>
    <property type="match status" value="1"/>
</dbReference>
<evidence type="ECO:0000259" key="4">
    <source>
        <dbReference type="Pfam" id="PF00582"/>
    </source>
</evidence>
<dbReference type="InterPro" id="IPR006016">
    <property type="entry name" value="UspA"/>
</dbReference>